<proteinExistence type="predicted"/>
<reference evidence="2" key="1">
    <citation type="submission" date="2019-10" db="EMBL/GenBank/DDBJ databases">
        <authorList>
            <person name="Zhang R."/>
            <person name="Pan Y."/>
            <person name="Wang J."/>
            <person name="Ma R."/>
            <person name="Yu S."/>
        </authorList>
    </citation>
    <scope>NUCLEOTIDE SEQUENCE</scope>
    <source>
        <strain evidence="2">LA-IB0</strain>
        <tissue evidence="2">Leaf</tissue>
    </source>
</reference>
<feature type="region of interest" description="Disordered" evidence="1">
    <location>
        <begin position="45"/>
        <end position="90"/>
    </location>
</feature>
<comment type="caution">
    <text evidence="2">The sequence shown here is derived from an EMBL/GenBank/DDBJ whole genome shotgun (WGS) entry which is preliminary data.</text>
</comment>
<dbReference type="EMBL" id="WHWC01000001">
    <property type="protein sequence ID" value="KAG8391591.1"/>
    <property type="molecule type" value="Genomic_DNA"/>
</dbReference>
<evidence type="ECO:0000256" key="1">
    <source>
        <dbReference type="SAM" id="MobiDB-lite"/>
    </source>
</evidence>
<accession>A0AAV6YF63</accession>
<gene>
    <name evidence="2" type="ORF">BUALT_Bualt01G0203400</name>
</gene>
<name>A0AAV6YF63_9LAMI</name>
<sequence length="90" mass="9922">MKVDIQNRRSIAVALHPKSPGTTIFHDGFNLKALLPPLTRFSTVPTHRNIPRGSSLARRRNIQEHGGGPPDDGGNQKRKLYLQPVFSTAA</sequence>
<evidence type="ECO:0000313" key="2">
    <source>
        <dbReference type="EMBL" id="KAG8391591.1"/>
    </source>
</evidence>
<protein>
    <submittedName>
        <fullName evidence="2">Uncharacterized protein</fullName>
    </submittedName>
</protein>
<dbReference type="Proteomes" id="UP000826271">
    <property type="component" value="Unassembled WGS sequence"/>
</dbReference>
<dbReference type="AlphaFoldDB" id="A0AAV6YF63"/>
<evidence type="ECO:0000313" key="3">
    <source>
        <dbReference type="Proteomes" id="UP000826271"/>
    </source>
</evidence>
<organism evidence="2 3">
    <name type="scientific">Buddleja alternifolia</name>
    <dbReference type="NCBI Taxonomy" id="168488"/>
    <lineage>
        <taxon>Eukaryota</taxon>
        <taxon>Viridiplantae</taxon>
        <taxon>Streptophyta</taxon>
        <taxon>Embryophyta</taxon>
        <taxon>Tracheophyta</taxon>
        <taxon>Spermatophyta</taxon>
        <taxon>Magnoliopsida</taxon>
        <taxon>eudicotyledons</taxon>
        <taxon>Gunneridae</taxon>
        <taxon>Pentapetalae</taxon>
        <taxon>asterids</taxon>
        <taxon>lamiids</taxon>
        <taxon>Lamiales</taxon>
        <taxon>Scrophulariaceae</taxon>
        <taxon>Buddlejeae</taxon>
        <taxon>Buddleja</taxon>
    </lineage>
</organism>
<keyword evidence="3" id="KW-1185">Reference proteome</keyword>